<keyword evidence="3 4" id="KW-0342">GTP-binding</keyword>
<gene>
    <name evidence="7" type="ORF">SAMN04488071_3291</name>
</gene>
<dbReference type="Pfam" id="PF03668">
    <property type="entry name" value="RapZ-like_N"/>
    <property type="match status" value="1"/>
</dbReference>
<sequence length="296" mass="32942">MAEAADGKRQLVIVTGLSGAGKSSALHSFEDIGYQAIDNLPLTMLERLVDEARSAGDMTPLAVGIDSRTLHFSPEQFAETITDLRKFTDVALHVLFMDASDDELMKRFSETRRLHPLGKGLLLREAIRRERDMMSHIRPHVDGMIDTTGRTGAETRRTVLGRFASEALPKLIVTFMSFGFAHGVPRDADMVLDVRFLRNPHYVPELKPHTGREEAVANFVKADEGFDPFIDKVEDLLEFLLPRYGQEGKSYLTLAFGCTGGKHRSVAVAETIAARMKLDGMAVNLYHREITGDDPQ</sequence>
<dbReference type="Pfam" id="PF22740">
    <property type="entry name" value="PapZ_C"/>
    <property type="match status" value="1"/>
</dbReference>
<keyword evidence="1 4" id="KW-0547">Nucleotide-binding</keyword>
<dbReference type="InterPro" id="IPR027417">
    <property type="entry name" value="P-loop_NTPase"/>
</dbReference>
<feature type="binding site" evidence="4">
    <location>
        <begin position="16"/>
        <end position="23"/>
    </location>
    <ligand>
        <name>ATP</name>
        <dbReference type="ChEBI" id="CHEBI:30616"/>
    </ligand>
</feature>
<evidence type="ECO:0000313" key="8">
    <source>
        <dbReference type="Proteomes" id="UP000183685"/>
    </source>
</evidence>
<dbReference type="InterPro" id="IPR053930">
    <property type="entry name" value="RapZ-like_N"/>
</dbReference>
<name>A0A1G7E602_9PROT</name>
<dbReference type="PANTHER" id="PTHR30448:SF0">
    <property type="entry name" value="RNASE ADAPTER PROTEIN RAPZ"/>
    <property type="match status" value="1"/>
</dbReference>
<accession>A0A1G7E602</accession>
<dbReference type="STRING" id="637679.GCA_001550055_00070"/>
<organism evidence="7 8">
    <name type="scientific">Kordiimonas lacus</name>
    <dbReference type="NCBI Taxonomy" id="637679"/>
    <lineage>
        <taxon>Bacteria</taxon>
        <taxon>Pseudomonadati</taxon>
        <taxon>Pseudomonadota</taxon>
        <taxon>Alphaproteobacteria</taxon>
        <taxon>Kordiimonadales</taxon>
        <taxon>Kordiimonadaceae</taxon>
        <taxon>Kordiimonas</taxon>
    </lineage>
</organism>
<dbReference type="PIRSF" id="PIRSF005052">
    <property type="entry name" value="P-loopkin"/>
    <property type="match status" value="1"/>
</dbReference>
<dbReference type="InterPro" id="IPR053931">
    <property type="entry name" value="RapZ_C"/>
</dbReference>
<dbReference type="SUPFAM" id="SSF52540">
    <property type="entry name" value="P-loop containing nucleoside triphosphate hydrolases"/>
    <property type="match status" value="1"/>
</dbReference>
<dbReference type="Proteomes" id="UP000183685">
    <property type="component" value="Unassembled WGS sequence"/>
</dbReference>
<dbReference type="NCBIfam" id="NF003828">
    <property type="entry name" value="PRK05416.1"/>
    <property type="match status" value="1"/>
</dbReference>
<evidence type="ECO:0000256" key="1">
    <source>
        <dbReference type="ARBA" id="ARBA00022741"/>
    </source>
</evidence>
<evidence type="ECO:0000256" key="2">
    <source>
        <dbReference type="ARBA" id="ARBA00022840"/>
    </source>
</evidence>
<proteinExistence type="inferred from homology"/>
<reference evidence="7 8" key="1">
    <citation type="submission" date="2016-10" db="EMBL/GenBank/DDBJ databases">
        <authorList>
            <person name="de Groot N.N."/>
        </authorList>
    </citation>
    <scope>NUCLEOTIDE SEQUENCE [LARGE SCALE GENOMIC DNA]</scope>
    <source>
        <strain evidence="7 8">CGMCC 1.9109</strain>
    </source>
</reference>
<dbReference type="PANTHER" id="PTHR30448">
    <property type="entry name" value="RNASE ADAPTER PROTEIN RAPZ"/>
    <property type="match status" value="1"/>
</dbReference>
<evidence type="ECO:0000256" key="3">
    <source>
        <dbReference type="ARBA" id="ARBA00023134"/>
    </source>
</evidence>
<keyword evidence="2 4" id="KW-0067">ATP-binding</keyword>
<dbReference type="OrthoDB" id="9784461at2"/>
<evidence type="ECO:0000313" key="7">
    <source>
        <dbReference type="EMBL" id="SDE58886.1"/>
    </source>
</evidence>
<keyword evidence="8" id="KW-1185">Reference proteome</keyword>
<evidence type="ECO:0000256" key="4">
    <source>
        <dbReference type="HAMAP-Rule" id="MF_00636"/>
    </source>
</evidence>
<dbReference type="EMBL" id="FNAK01000008">
    <property type="protein sequence ID" value="SDE58886.1"/>
    <property type="molecule type" value="Genomic_DNA"/>
</dbReference>
<feature type="binding site" evidence="4">
    <location>
        <begin position="66"/>
        <end position="69"/>
    </location>
    <ligand>
        <name>GTP</name>
        <dbReference type="ChEBI" id="CHEBI:37565"/>
    </ligand>
</feature>
<dbReference type="GO" id="GO:0005524">
    <property type="term" value="F:ATP binding"/>
    <property type="evidence" value="ECO:0007669"/>
    <property type="project" value="UniProtKB-UniRule"/>
</dbReference>
<dbReference type="RefSeq" id="WP_068301090.1">
    <property type="nucleotide sequence ID" value="NZ_FNAK01000008.1"/>
</dbReference>
<dbReference type="AlphaFoldDB" id="A0A1G7E602"/>
<protein>
    <submittedName>
        <fullName evidence="7">UPF0042 nucleotide-binding protein</fullName>
    </submittedName>
</protein>
<feature type="domain" description="RapZ-like N-terminal" evidence="5">
    <location>
        <begin position="10"/>
        <end position="160"/>
    </location>
</feature>
<feature type="domain" description="RapZ C-terminal" evidence="6">
    <location>
        <begin position="172"/>
        <end position="290"/>
    </location>
</feature>
<evidence type="ECO:0000259" key="6">
    <source>
        <dbReference type="Pfam" id="PF22740"/>
    </source>
</evidence>
<evidence type="ECO:0000259" key="5">
    <source>
        <dbReference type="Pfam" id="PF03668"/>
    </source>
</evidence>
<dbReference type="HAMAP" id="MF_00636">
    <property type="entry name" value="RapZ_like"/>
    <property type="match status" value="1"/>
</dbReference>
<dbReference type="GO" id="GO:0005525">
    <property type="term" value="F:GTP binding"/>
    <property type="evidence" value="ECO:0007669"/>
    <property type="project" value="UniProtKB-UniRule"/>
</dbReference>
<dbReference type="InterPro" id="IPR005337">
    <property type="entry name" value="RapZ-like"/>
</dbReference>